<dbReference type="GO" id="GO:0044550">
    <property type="term" value="P:secondary metabolite biosynthetic process"/>
    <property type="evidence" value="ECO:0007669"/>
    <property type="project" value="TreeGrafter"/>
</dbReference>
<accession>A0A1V6PPH3</accession>
<sequence length="474" mass="52347">MHGTFSILGEAVPKADWELNRITEVMPQIKIYELSEADKRGFSKTVKVFICYELQPTAHPDELVSSIVEGVRNATRQLPFMAGTLEFQKTGKLCILVSPENQTEVKIRRFSSTEHKSFSILSKNSFVPDDLDFTQLLPEEEAGKNSVCALQLSLIEAGLIMGFRMNHATGDWASINTFLSLICQSTKAHRAGLDGTVYVPDLNRDPYNTLAPDPCLSREDLLENLSMFYVMNKSDLKRPPPPPSLKSNIYRINERTMQRLKARCAPFLGDLGYVTSYDCIAALAWRSITRARLGINPEGSITPSRFVHPIDVLTRDPDHRTTKNYFGNAVIGCQAGPVIAQELVVDGDEKFAAAATLIRKSISTVGLSTVGHMTSLIGSLSPTETLGSLADFFGMDLLMNTWYSGTAENYDIGAGSVPVAARLDPSMAGACVIILPNFSWGGERTFEAFVQLPSEEHELLEKDAEFSKYFEPIV</sequence>
<organism evidence="2 3">
    <name type="scientific">Penicillium antarcticum</name>
    <dbReference type="NCBI Taxonomy" id="416450"/>
    <lineage>
        <taxon>Eukaryota</taxon>
        <taxon>Fungi</taxon>
        <taxon>Dikarya</taxon>
        <taxon>Ascomycota</taxon>
        <taxon>Pezizomycotina</taxon>
        <taxon>Eurotiomycetes</taxon>
        <taxon>Eurotiomycetidae</taxon>
        <taxon>Eurotiales</taxon>
        <taxon>Aspergillaceae</taxon>
        <taxon>Penicillium</taxon>
    </lineage>
</organism>
<protein>
    <submittedName>
        <fullName evidence="2">Uncharacterized protein</fullName>
    </submittedName>
</protein>
<evidence type="ECO:0000313" key="2">
    <source>
        <dbReference type="EMBL" id="OQD78853.1"/>
    </source>
</evidence>
<dbReference type="AlphaFoldDB" id="A0A1V6PPH3"/>
<evidence type="ECO:0000313" key="3">
    <source>
        <dbReference type="Proteomes" id="UP000191672"/>
    </source>
</evidence>
<evidence type="ECO:0000256" key="1">
    <source>
        <dbReference type="ARBA" id="ARBA00022679"/>
    </source>
</evidence>
<comment type="caution">
    <text evidence="2">The sequence shown here is derived from an EMBL/GenBank/DDBJ whole genome shotgun (WGS) entry which is preliminary data.</text>
</comment>
<proteinExistence type="predicted"/>
<dbReference type="GO" id="GO:0016747">
    <property type="term" value="F:acyltransferase activity, transferring groups other than amino-acyl groups"/>
    <property type="evidence" value="ECO:0007669"/>
    <property type="project" value="TreeGrafter"/>
</dbReference>
<dbReference type="InterPro" id="IPR050317">
    <property type="entry name" value="Plant_Fungal_Acyltransferase"/>
</dbReference>
<dbReference type="Pfam" id="PF02458">
    <property type="entry name" value="Transferase"/>
    <property type="match status" value="1"/>
</dbReference>
<dbReference type="STRING" id="416450.A0A1V6PPH3"/>
<gene>
    <name evidence="2" type="ORF">PENANT_c075G10205</name>
</gene>
<dbReference type="Gene3D" id="3.30.559.10">
    <property type="entry name" value="Chloramphenicol acetyltransferase-like domain"/>
    <property type="match status" value="2"/>
</dbReference>
<dbReference type="PANTHER" id="PTHR31642">
    <property type="entry name" value="TRICHOTHECENE 3-O-ACETYLTRANSFERASE"/>
    <property type="match status" value="1"/>
</dbReference>
<keyword evidence="1" id="KW-0808">Transferase</keyword>
<keyword evidence="3" id="KW-1185">Reference proteome</keyword>
<dbReference type="EMBL" id="MDYN01000075">
    <property type="protein sequence ID" value="OQD78853.1"/>
    <property type="molecule type" value="Genomic_DNA"/>
</dbReference>
<dbReference type="InterPro" id="IPR023213">
    <property type="entry name" value="CAT-like_dom_sf"/>
</dbReference>
<reference evidence="3" key="1">
    <citation type="journal article" date="2017" name="Nat. Microbiol.">
        <title>Global analysis of biosynthetic gene clusters reveals vast potential of secondary metabolite production in Penicillium species.</title>
        <authorList>
            <person name="Nielsen J.C."/>
            <person name="Grijseels S."/>
            <person name="Prigent S."/>
            <person name="Ji B."/>
            <person name="Dainat J."/>
            <person name="Nielsen K.F."/>
            <person name="Frisvad J.C."/>
            <person name="Workman M."/>
            <person name="Nielsen J."/>
        </authorList>
    </citation>
    <scope>NUCLEOTIDE SEQUENCE [LARGE SCALE GENOMIC DNA]</scope>
    <source>
        <strain evidence="3">IBT 31811</strain>
    </source>
</reference>
<dbReference type="Proteomes" id="UP000191672">
    <property type="component" value="Unassembled WGS sequence"/>
</dbReference>
<name>A0A1V6PPH3_9EURO</name>
<dbReference type="PANTHER" id="PTHR31642:SF310">
    <property type="entry name" value="FATTY ALCOHOL:CAFFEOYL-COA ACYLTRANSFERASE"/>
    <property type="match status" value="1"/>
</dbReference>